<proteinExistence type="predicted"/>
<gene>
    <name evidence="2" type="ORF">KOW79_006761</name>
</gene>
<accession>A0A9D3NYM1</accession>
<evidence type="ECO:0000256" key="1">
    <source>
        <dbReference type="SAM" id="MobiDB-lite"/>
    </source>
</evidence>
<keyword evidence="3" id="KW-1185">Reference proteome</keyword>
<organism evidence="2 3">
    <name type="scientific">Hemibagrus wyckioides</name>
    <dbReference type="NCBI Taxonomy" id="337641"/>
    <lineage>
        <taxon>Eukaryota</taxon>
        <taxon>Metazoa</taxon>
        <taxon>Chordata</taxon>
        <taxon>Craniata</taxon>
        <taxon>Vertebrata</taxon>
        <taxon>Euteleostomi</taxon>
        <taxon>Actinopterygii</taxon>
        <taxon>Neopterygii</taxon>
        <taxon>Teleostei</taxon>
        <taxon>Ostariophysi</taxon>
        <taxon>Siluriformes</taxon>
        <taxon>Bagridae</taxon>
        <taxon>Hemibagrus</taxon>
    </lineage>
</organism>
<dbReference type="AlphaFoldDB" id="A0A9D3NYM1"/>
<protein>
    <submittedName>
        <fullName evidence="2">Uncharacterized protein</fullName>
    </submittedName>
</protein>
<name>A0A9D3NYM1_9TELE</name>
<evidence type="ECO:0000313" key="2">
    <source>
        <dbReference type="EMBL" id="KAG7330539.1"/>
    </source>
</evidence>
<reference evidence="2 3" key="1">
    <citation type="submission" date="2021-06" db="EMBL/GenBank/DDBJ databases">
        <title>Chromosome-level genome assembly of the red-tail catfish (Hemibagrus wyckioides).</title>
        <authorList>
            <person name="Shao F."/>
        </authorList>
    </citation>
    <scope>NUCLEOTIDE SEQUENCE [LARGE SCALE GENOMIC DNA]</scope>
    <source>
        <strain evidence="2">EC202008001</strain>
        <tissue evidence="2">Blood</tissue>
    </source>
</reference>
<feature type="compositionally biased region" description="Basic residues" evidence="1">
    <location>
        <begin position="38"/>
        <end position="47"/>
    </location>
</feature>
<sequence>MSSLVNFFQEGVESCPEPPNKPGFPEFSGAQTPTGAPTRKRSRGGRARRGEVMPGHGRNHALGLQNVRTPQAVQVSGVVFRTCPFTFNTHSCPVDYPAGAPCAAEGASPPGSVFHCPEDLGGGRPHFPGISPPPRK</sequence>
<feature type="region of interest" description="Disordered" evidence="1">
    <location>
        <begin position="10"/>
        <end position="64"/>
    </location>
</feature>
<dbReference type="Proteomes" id="UP000824219">
    <property type="component" value="Linkage Group LG07"/>
</dbReference>
<dbReference type="EMBL" id="JAHKSW010000007">
    <property type="protein sequence ID" value="KAG7330539.1"/>
    <property type="molecule type" value="Genomic_DNA"/>
</dbReference>
<comment type="caution">
    <text evidence="2">The sequence shown here is derived from an EMBL/GenBank/DDBJ whole genome shotgun (WGS) entry which is preliminary data.</text>
</comment>
<evidence type="ECO:0000313" key="3">
    <source>
        <dbReference type="Proteomes" id="UP000824219"/>
    </source>
</evidence>